<comment type="caution">
    <text evidence="2">The sequence shown here is derived from an EMBL/GenBank/DDBJ whole genome shotgun (WGS) entry which is preliminary data.</text>
</comment>
<protein>
    <recommendedName>
        <fullName evidence="4">Invasion associated locus B family protein</fullName>
    </recommendedName>
</protein>
<evidence type="ECO:0008006" key="4">
    <source>
        <dbReference type="Google" id="ProtNLM"/>
    </source>
</evidence>
<keyword evidence="3" id="KW-1185">Reference proteome</keyword>
<dbReference type="RefSeq" id="WP_055192760.1">
    <property type="nucleotide sequence ID" value="NZ_FPBS01000003.1"/>
</dbReference>
<dbReference type="Gene3D" id="2.60.40.1880">
    <property type="entry name" value="Invasion associated locus B (IalB) protein"/>
    <property type="match status" value="1"/>
</dbReference>
<gene>
    <name evidence="2" type="ORF">AKJ29_03710</name>
</gene>
<evidence type="ECO:0000256" key="1">
    <source>
        <dbReference type="SAM" id="SignalP"/>
    </source>
</evidence>
<dbReference type="AlphaFoldDB" id="A0A0P7ISE0"/>
<feature type="chain" id="PRO_5006139942" description="Invasion associated locus B family protein" evidence="1">
    <location>
        <begin position="26"/>
        <end position="181"/>
    </location>
</feature>
<reference evidence="2 3" key="1">
    <citation type="submission" date="2015-09" db="EMBL/GenBank/DDBJ databases">
        <title>Draft genome sequence of Aliiroseovarius crassostreae CV919-312TSm, the causative agent of Roseovarius Oyster Disease (formerly Juvenile Oyster Disease).</title>
        <authorList>
            <person name="Kessner L."/>
            <person name="Spinard E."/>
            <person name="Nelson D."/>
        </authorList>
    </citation>
    <scope>NUCLEOTIDE SEQUENCE [LARGE SCALE GENOMIC DNA]</scope>
    <source>
        <strain evidence="2 3">CV919-312</strain>
    </source>
</reference>
<dbReference type="STRING" id="154981.AKJ29_03710"/>
<keyword evidence="1" id="KW-0732">Signal</keyword>
<feature type="signal peptide" evidence="1">
    <location>
        <begin position="1"/>
        <end position="25"/>
    </location>
</feature>
<organism evidence="2 3">
    <name type="scientific">Aliiroseovarius crassostreae</name>
    <dbReference type="NCBI Taxonomy" id="154981"/>
    <lineage>
        <taxon>Bacteria</taxon>
        <taxon>Pseudomonadati</taxon>
        <taxon>Pseudomonadota</taxon>
        <taxon>Alphaproteobacteria</taxon>
        <taxon>Rhodobacterales</taxon>
        <taxon>Paracoccaceae</taxon>
        <taxon>Aliiroseovarius</taxon>
    </lineage>
</organism>
<dbReference type="EMBL" id="LKBA01000024">
    <property type="protein sequence ID" value="KPN61726.1"/>
    <property type="molecule type" value="Genomic_DNA"/>
</dbReference>
<proteinExistence type="predicted"/>
<dbReference type="InterPro" id="IPR010642">
    <property type="entry name" value="Invasion_prot_B"/>
</dbReference>
<accession>A0A0P7ISE0</accession>
<dbReference type="OrthoDB" id="9806572at2"/>
<dbReference type="InterPro" id="IPR038696">
    <property type="entry name" value="IalB_sf"/>
</dbReference>
<dbReference type="Proteomes" id="UP000050471">
    <property type="component" value="Unassembled WGS sequence"/>
</dbReference>
<evidence type="ECO:0000313" key="2">
    <source>
        <dbReference type="EMBL" id="KPN61726.1"/>
    </source>
</evidence>
<dbReference type="Pfam" id="PF06776">
    <property type="entry name" value="IalB"/>
    <property type="match status" value="1"/>
</dbReference>
<evidence type="ECO:0000313" key="3">
    <source>
        <dbReference type="Proteomes" id="UP000050471"/>
    </source>
</evidence>
<sequence length="181" mass="19221">MIAAARSAFVAGAVLTIFTATGAVAQESTNRVAANTDWSVFVEDNPTGCWSVSAPTKVVNTRDGRAVAAKRGDIRLFVSYHPGSQVKGQVSFAGGYPFDRNKAITLTIDTKSYQLYSEGSPQNRETAWANPSEEAQIVAAMKRGAKAVVTAYSSRGTRTEDTFSLLGFTAAVDEAAKRCGN</sequence>
<name>A0A0P7ISE0_9RHOB</name>